<gene>
    <name evidence="3" type="ORF">UFOPK3772_02069</name>
</gene>
<dbReference type="InterPro" id="IPR002123">
    <property type="entry name" value="Plipid/glycerol_acylTrfase"/>
</dbReference>
<dbReference type="CDD" id="cd07987">
    <property type="entry name" value="LPLAT_MGAT-like"/>
    <property type="match status" value="1"/>
</dbReference>
<feature type="domain" description="Phospholipid/glycerol acyltransferase" evidence="2">
    <location>
        <begin position="117"/>
        <end position="236"/>
    </location>
</feature>
<reference evidence="3" key="1">
    <citation type="submission" date="2020-05" db="EMBL/GenBank/DDBJ databases">
        <authorList>
            <person name="Chiriac C."/>
            <person name="Salcher M."/>
            <person name="Ghai R."/>
            <person name="Kavagutti S V."/>
        </authorList>
    </citation>
    <scope>NUCLEOTIDE SEQUENCE</scope>
</reference>
<dbReference type="PANTHER" id="PTHR22753:SF14">
    <property type="entry name" value="MONOACYLGLYCEROL_DIACYLGLYCEROL O-ACYLTRANSFERASE"/>
    <property type="match status" value="1"/>
</dbReference>
<dbReference type="PIRSF" id="PIRSF016753">
    <property type="entry name" value="P_lipid/glycerol_ac_tran_prd"/>
    <property type="match status" value="1"/>
</dbReference>
<dbReference type="PANTHER" id="PTHR22753">
    <property type="entry name" value="TRANSMEMBRANE PROTEIN 68"/>
    <property type="match status" value="1"/>
</dbReference>
<dbReference type="Pfam" id="PF01553">
    <property type="entry name" value="Acyltransferase"/>
    <property type="match status" value="1"/>
</dbReference>
<dbReference type="SMART" id="SM00563">
    <property type="entry name" value="PlsC"/>
    <property type="match status" value="1"/>
</dbReference>
<feature type="region of interest" description="Disordered" evidence="1">
    <location>
        <begin position="1"/>
        <end position="26"/>
    </location>
</feature>
<name>A0A6J7KZR4_9ZZZZ</name>
<dbReference type="SUPFAM" id="SSF69593">
    <property type="entry name" value="Glycerol-3-phosphate (1)-acyltransferase"/>
    <property type="match status" value="1"/>
</dbReference>
<accession>A0A6J7KZR4</accession>
<sequence>MPDAQVIPIGDGGRLSPSKAARLVGNTGPQPVPAAIRVPEHTLPSEFASLPENLRAFAEEAWEFVQRRRSGDYEIDEFGFDPDLTEHVLMALVRPLYRSWFRVESSGLENIPADSGALVVANHSGTVAFDSVMTQVALLDDHPAHRHLRMLGANLVFQTPFLGEIARKAGHTLACTPDAERLLERGEIVGVWPEGFKGVGKPFSERYKLQRFGRGGFVAAALRTKTPIVPTAIVGAEEIYPMISNAKTLARLLGLPYFPITPTFPLLGPLGLVPLPSKWFIEFGDPIHTEDYPEGAADDPMLVFNLTDQVREQIQQALYRLLMKRPSVFG</sequence>
<dbReference type="InterPro" id="IPR016676">
    <property type="entry name" value="P_lipid/glycerol_AcTrfase_prd"/>
</dbReference>
<protein>
    <submittedName>
        <fullName evidence="3">Unannotated protein</fullName>
    </submittedName>
</protein>
<evidence type="ECO:0000256" key="1">
    <source>
        <dbReference type="SAM" id="MobiDB-lite"/>
    </source>
</evidence>
<organism evidence="3">
    <name type="scientific">freshwater metagenome</name>
    <dbReference type="NCBI Taxonomy" id="449393"/>
    <lineage>
        <taxon>unclassified sequences</taxon>
        <taxon>metagenomes</taxon>
        <taxon>ecological metagenomes</taxon>
    </lineage>
</organism>
<dbReference type="EMBL" id="CAFBNE010000069">
    <property type="protein sequence ID" value="CAB4958994.1"/>
    <property type="molecule type" value="Genomic_DNA"/>
</dbReference>
<dbReference type="GO" id="GO:0016746">
    <property type="term" value="F:acyltransferase activity"/>
    <property type="evidence" value="ECO:0007669"/>
    <property type="project" value="InterPro"/>
</dbReference>
<dbReference type="GO" id="GO:0016020">
    <property type="term" value="C:membrane"/>
    <property type="evidence" value="ECO:0007669"/>
    <property type="project" value="TreeGrafter"/>
</dbReference>
<evidence type="ECO:0000259" key="2">
    <source>
        <dbReference type="SMART" id="SM00563"/>
    </source>
</evidence>
<evidence type="ECO:0000313" key="3">
    <source>
        <dbReference type="EMBL" id="CAB4958994.1"/>
    </source>
</evidence>
<proteinExistence type="predicted"/>
<dbReference type="AlphaFoldDB" id="A0A6J7KZR4"/>